<evidence type="ECO:0000313" key="3">
    <source>
        <dbReference type="Proteomes" id="UP000250235"/>
    </source>
</evidence>
<feature type="region of interest" description="Disordered" evidence="1">
    <location>
        <begin position="61"/>
        <end position="103"/>
    </location>
</feature>
<feature type="compositionally biased region" description="Polar residues" evidence="1">
    <location>
        <begin position="13"/>
        <end position="30"/>
    </location>
</feature>
<dbReference type="EMBL" id="KV012689">
    <property type="protein sequence ID" value="KZV24493.1"/>
    <property type="molecule type" value="Genomic_DNA"/>
</dbReference>
<dbReference type="Proteomes" id="UP000250235">
    <property type="component" value="Unassembled WGS sequence"/>
</dbReference>
<evidence type="ECO:0000256" key="1">
    <source>
        <dbReference type="SAM" id="MobiDB-lite"/>
    </source>
</evidence>
<organism evidence="2 3">
    <name type="scientific">Dorcoceras hygrometricum</name>
    <dbReference type="NCBI Taxonomy" id="472368"/>
    <lineage>
        <taxon>Eukaryota</taxon>
        <taxon>Viridiplantae</taxon>
        <taxon>Streptophyta</taxon>
        <taxon>Embryophyta</taxon>
        <taxon>Tracheophyta</taxon>
        <taxon>Spermatophyta</taxon>
        <taxon>Magnoliopsida</taxon>
        <taxon>eudicotyledons</taxon>
        <taxon>Gunneridae</taxon>
        <taxon>Pentapetalae</taxon>
        <taxon>asterids</taxon>
        <taxon>lamiids</taxon>
        <taxon>Lamiales</taxon>
        <taxon>Gesneriaceae</taxon>
        <taxon>Didymocarpoideae</taxon>
        <taxon>Trichosporeae</taxon>
        <taxon>Loxocarpinae</taxon>
        <taxon>Dorcoceras</taxon>
    </lineage>
</organism>
<feature type="region of interest" description="Disordered" evidence="1">
    <location>
        <begin position="128"/>
        <end position="153"/>
    </location>
</feature>
<sequence length="153" mass="17151">MDLIRCNLPPPTVKSQSPCDSGWSQAPVSSKSDEGVSDLVVDRIGVSTAIYREEPDYCNHGWSQAQVPASRGPDSENDNRQPLKCQFPREIGRSQTPRRQQGTVLKHPMDVLLLLSLCIDRSRCKNFKSSAAPQERDPDPPLRQQEITKSFFT</sequence>
<gene>
    <name evidence="2" type="ORF">F511_29344</name>
</gene>
<feature type="compositionally biased region" description="Polar residues" evidence="1">
    <location>
        <begin position="93"/>
        <end position="103"/>
    </location>
</feature>
<name>A0A2Z7ASP4_9LAMI</name>
<reference evidence="2 3" key="1">
    <citation type="journal article" date="2015" name="Proc. Natl. Acad. Sci. U.S.A.">
        <title>The resurrection genome of Boea hygrometrica: A blueprint for survival of dehydration.</title>
        <authorList>
            <person name="Xiao L."/>
            <person name="Yang G."/>
            <person name="Zhang L."/>
            <person name="Yang X."/>
            <person name="Zhao S."/>
            <person name="Ji Z."/>
            <person name="Zhou Q."/>
            <person name="Hu M."/>
            <person name="Wang Y."/>
            <person name="Chen M."/>
            <person name="Xu Y."/>
            <person name="Jin H."/>
            <person name="Xiao X."/>
            <person name="Hu G."/>
            <person name="Bao F."/>
            <person name="Hu Y."/>
            <person name="Wan P."/>
            <person name="Li L."/>
            <person name="Deng X."/>
            <person name="Kuang T."/>
            <person name="Xiang C."/>
            <person name="Zhu J.K."/>
            <person name="Oliver M.J."/>
            <person name="He Y."/>
        </authorList>
    </citation>
    <scope>NUCLEOTIDE SEQUENCE [LARGE SCALE GENOMIC DNA]</scope>
    <source>
        <strain evidence="3">cv. XS01</strain>
    </source>
</reference>
<evidence type="ECO:0000313" key="2">
    <source>
        <dbReference type="EMBL" id="KZV24493.1"/>
    </source>
</evidence>
<protein>
    <submittedName>
        <fullName evidence="2">Uncharacterized protein</fullName>
    </submittedName>
</protein>
<keyword evidence="3" id="KW-1185">Reference proteome</keyword>
<accession>A0A2Z7ASP4</accession>
<dbReference type="AlphaFoldDB" id="A0A2Z7ASP4"/>
<proteinExistence type="predicted"/>
<feature type="region of interest" description="Disordered" evidence="1">
    <location>
        <begin position="1"/>
        <end position="35"/>
    </location>
</feature>